<dbReference type="Gene3D" id="1.20.120.550">
    <property type="entry name" value="Membrane associated eicosanoid/glutathione metabolism-like domain"/>
    <property type="match status" value="1"/>
</dbReference>
<evidence type="ECO:0000256" key="5">
    <source>
        <dbReference type="SAM" id="Phobius"/>
    </source>
</evidence>
<gene>
    <name evidence="6" type="ORF">BCR35DRAFT_310080</name>
</gene>
<keyword evidence="7" id="KW-1185">Reference proteome</keyword>
<dbReference type="InterPro" id="IPR023352">
    <property type="entry name" value="MAPEG-like_dom_sf"/>
</dbReference>
<evidence type="ECO:0000256" key="2">
    <source>
        <dbReference type="ARBA" id="ARBA00022692"/>
    </source>
</evidence>
<dbReference type="PANTHER" id="PTHR10250">
    <property type="entry name" value="MICROSOMAL GLUTATHIONE S-TRANSFERASE"/>
    <property type="match status" value="1"/>
</dbReference>
<protein>
    <recommendedName>
        <fullName evidence="8">Membrane-associated proteins in eicosanoid and glutathione metabolism</fullName>
    </recommendedName>
</protein>
<feature type="transmembrane region" description="Helical" evidence="5">
    <location>
        <begin position="76"/>
        <end position="102"/>
    </location>
</feature>
<comment type="caution">
    <text evidence="6">The sequence shown here is derived from an EMBL/GenBank/DDBJ whole genome shotgun (WGS) entry which is preliminary data.</text>
</comment>
<dbReference type="GO" id="GO:0016020">
    <property type="term" value="C:membrane"/>
    <property type="evidence" value="ECO:0007669"/>
    <property type="project" value="UniProtKB-SubCell"/>
</dbReference>
<feature type="transmembrane region" description="Helical" evidence="5">
    <location>
        <begin position="12"/>
        <end position="30"/>
    </location>
</feature>
<keyword evidence="2 5" id="KW-0812">Transmembrane</keyword>
<proteinExistence type="predicted"/>
<dbReference type="InParanoid" id="A0A1Y2D7R2"/>
<evidence type="ECO:0000313" key="6">
    <source>
        <dbReference type="EMBL" id="ORY55318.1"/>
    </source>
</evidence>
<dbReference type="InterPro" id="IPR001129">
    <property type="entry name" value="Membr-assoc_MAPEG"/>
</dbReference>
<dbReference type="OrthoDB" id="410651at2759"/>
<accession>A0A1Y2D7R2</accession>
<dbReference type="InterPro" id="IPR050997">
    <property type="entry name" value="MAPEG"/>
</dbReference>
<reference evidence="6 7" key="1">
    <citation type="submission" date="2016-07" db="EMBL/GenBank/DDBJ databases">
        <title>Pervasive Adenine N6-methylation of Active Genes in Fungi.</title>
        <authorList>
            <consortium name="DOE Joint Genome Institute"/>
            <person name="Mondo S.J."/>
            <person name="Dannebaum R.O."/>
            <person name="Kuo R.C."/>
            <person name="Labutti K."/>
            <person name="Haridas S."/>
            <person name="Kuo A."/>
            <person name="Salamov A."/>
            <person name="Ahrendt S.R."/>
            <person name="Lipzen A."/>
            <person name="Sullivan W."/>
            <person name="Andreopoulos W.B."/>
            <person name="Clum A."/>
            <person name="Lindquist E."/>
            <person name="Daum C."/>
            <person name="Ramamoorthy G.K."/>
            <person name="Gryganskyi A."/>
            <person name="Culley D."/>
            <person name="Magnuson J.K."/>
            <person name="James T.Y."/>
            <person name="O'Malley M.A."/>
            <person name="Stajich J.E."/>
            <person name="Spatafora J.W."/>
            <person name="Visel A."/>
            <person name="Grigoriev I.V."/>
        </authorList>
    </citation>
    <scope>NUCLEOTIDE SEQUENCE [LARGE SCALE GENOMIC DNA]</scope>
    <source>
        <strain evidence="6 7">62-1032</strain>
    </source>
</reference>
<evidence type="ECO:0000256" key="3">
    <source>
        <dbReference type="ARBA" id="ARBA00022989"/>
    </source>
</evidence>
<dbReference type="Pfam" id="PF01124">
    <property type="entry name" value="MAPEG"/>
    <property type="match status" value="1"/>
</dbReference>
<feature type="transmembrane region" description="Helical" evidence="5">
    <location>
        <begin position="122"/>
        <end position="142"/>
    </location>
</feature>
<keyword evidence="3 5" id="KW-1133">Transmembrane helix</keyword>
<organism evidence="6 7">
    <name type="scientific">Leucosporidium creatinivorum</name>
    <dbReference type="NCBI Taxonomy" id="106004"/>
    <lineage>
        <taxon>Eukaryota</taxon>
        <taxon>Fungi</taxon>
        <taxon>Dikarya</taxon>
        <taxon>Basidiomycota</taxon>
        <taxon>Pucciniomycotina</taxon>
        <taxon>Microbotryomycetes</taxon>
        <taxon>Leucosporidiales</taxon>
        <taxon>Leucosporidium</taxon>
    </lineage>
</organism>
<dbReference type="EMBL" id="MCGR01000091">
    <property type="protein sequence ID" value="ORY55318.1"/>
    <property type="molecule type" value="Genomic_DNA"/>
</dbReference>
<dbReference type="Proteomes" id="UP000193467">
    <property type="component" value="Unassembled WGS sequence"/>
</dbReference>
<dbReference type="GO" id="GO:0004364">
    <property type="term" value="F:glutathione transferase activity"/>
    <property type="evidence" value="ECO:0007669"/>
    <property type="project" value="TreeGrafter"/>
</dbReference>
<comment type="subcellular location">
    <subcellularLocation>
        <location evidence="1">Membrane</location>
        <topology evidence="1">Multi-pass membrane protein</topology>
    </subcellularLocation>
</comment>
<evidence type="ECO:0008006" key="8">
    <source>
        <dbReference type="Google" id="ProtNLM"/>
    </source>
</evidence>
<dbReference type="GO" id="GO:0005635">
    <property type="term" value="C:nuclear envelope"/>
    <property type="evidence" value="ECO:0007669"/>
    <property type="project" value="TreeGrafter"/>
</dbReference>
<evidence type="ECO:0000313" key="7">
    <source>
        <dbReference type="Proteomes" id="UP000193467"/>
    </source>
</evidence>
<dbReference type="STRING" id="106004.A0A1Y2D7R2"/>
<sequence length="146" mass="15843">MTTVLGLSGDFRYVLAVAVSTGFLSFWQSLKVSAARKVAGVKYPAQYAPDADAQKDIKAMKFNCAQRAHGNTLESLPFFLFSLIYVGLSKPVTAAVLGALWVSGRVLYTIGYTSGIPSNRMWGVHHNIGHLGLMFTAAYITAESFM</sequence>
<dbReference type="SUPFAM" id="SSF161084">
    <property type="entry name" value="MAPEG domain-like"/>
    <property type="match status" value="1"/>
</dbReference>
<keyword evidence="4 5" id="KW-0472">Membrane</keyword>
<evidence type="ECO:0000256" key="1">
    <source>
        <dbReference type="ARBA" id="ARBA00004141"/>
    </source>
</evidence>
<dbReference type="AlphaFoldDB" id="A0A1Y2D7R2"/>
<dbReference type="GO" id="GO:0005783">
    <property type="term" value="C:endoplasmic reticulum"/>
    <property type="evidence" value="ECO:0007669"/>
    <property type="project" value="TreeGrafter"/>
</dbReference>
<name>A0A1Y2D7R2_9BASI</name>
<dbReference type="PANTHER" id="PTHR10250:SF26">
    <property type="entry name" value="GLUTATHIONE S-TRANSFERASE 3, MITOCHONDRIAL"/>
    <property type="match status" value="1"/>
</dbReference>
<dbReference type="GO" id="GO:0004602">
    <property type="term" value="F:glutathione peroxidase activity"/>
    <property type="evidence" value="ECO:0007669"/>
    <property type="project" value="TreeGrafter"/>
</dbReference>
<evidence type="ECO:0000256" key="4">
    <source>
        <dbReference type="ARBA" id="ARBA00023136"/>
    </source>
</evidence>